<dbReference type="InterPro" id="IPR011014">
    <property type="entry name" value="MscS_channel_TM-2"/>
</dbReference>
<dbReference type="EMBL" id="FOZK01000001">
    <property type="protein sequence ID" value="SFR93611.1"/>
    <property type="molecule type" value="Genomic_DNA"/>
</dbReference>
<dbReference type="Pfam" id="PF21088">
    <property type="entry name" value="MS_channel_1st"/>
    <property type="match status" value="1"/>
</dbReference>
<evidence type="ECO:0000256" key="5">
    <source>
        <dbReference type="ARBA" id="ARBA00022989"/>
    </source>
</evidence>
<feature type="compositionally biased region" description="Basic and acidic residues" evidence="7">
    <location>
        <begin position="433"/>
        <end position="443"/>
    </location>
</feature>
<name>A0A1I6KR01_9EURY</name>
<dbReference type="InterPro" id="IPR049278">
    <property type="entry name" value="MS_channel_C"/>
</dbReference>
<sequence>MQATATSNETSGGSATETPSLTSGESTAGDGLVEVATGFQRFLEGLVASEGRLVASLVLAGALVVGIFVLPAVAGRVRSLLAETGQTDRAVRGVERASRYVPTSFAELLLRTAQLTVLVAVVTAFLVVWGVVDLSTTADDLRNAVGPNLYDAVKTVLIVAVAFVASDQLQRFIAKVARQVDGMTEHQEEILLRVGQVTIFVTLGATILAVWEVNVGGLLVGAGFLGIVVGFAARQTLGSLIAGFVLMFSRPFTIGDWVEIGDNQGVVTDITIFNTRLENFDGEFVVIPNDQVSDRSITNRSRKGLLRLRTDVGVDYEADVETARAVALDAMEDVDAVVTSPQPQVVPKAFGDSAILLELRYWIDHPSPPRKWRAVSAVVTAVKAAFDEEGITIPYPQRTVSGRDATAAAEDANGSLADGEADGDGIDASVGSVDDHPVREPDD</sequence>
<keyword evidence="13" id="KW-1185">Reference proteome</keyword>
<dbReference type="Pfam" id="PF21082">
    <property type="entry name" value="MS_channel_3rd"/>
    <property type="match status" value="1"/>
</dbReference>
<feature type="transmembrane region" description="Helical" evidence="8">
    <location>
        <begin position="53"/>
        <end position="74"/>
    </location>
</feature>
<dbReference type="Gene3D" id="3.30.70.100">
    <property type="match status" value="1"/>
</dbReference>
<dbReference type="InterPro" id="IPR006685">
    <property type="entry name" value="MscS_channel_2nd"/>
</dbReference>
<gene>
    <name evidence="12" type="ORF">SAMN05216559_1333</name>
</gene>
<feature type="transmembrane region" description="Helical" evidence="8">
    <location>
        <begin position="108"/>
        <end position="132"/>
    </location>
</feature>
<evidence type="ECO:0000259" key="11">
    <source>
        <dbReference type="Pfam" id="PF21088"/>
    </source>
</evidence>
<dbReference type="InterPro" id="IPR023408">
    <property type="entry name" value="MscS_beta-dom_sf"/>
</dbReference>
<accession>A0A1I6KR01</accession>
<dbReference type="SUPFAM" id="SSF82861">
    <property type="entry name" value="Mechanosensitive channel protein MscS (YggB), transmembrane region"/>
    <property type="match status" value="1"/>
</dbReference>
<evidence type="ECO:0000256" key="1">
    <source>
        <dbReference type="ARBA" id="ARBA00004651"/>
    </source>
</evidence>
<evidence type="ECO:0000259" key="10">
    <source>
        <dbReference type="Pfam" id="PF21082"/>
    </source>
</evidence>
<dbReference type="InterPro" id="IPR049142">
    <property type="entry name" value="MS_channel_1st"/>
</dbReference>
<reference evidence="12 13" key="1">
    <citation type="submission" date="2016-10" db="EMBL/GenBank/DDBJ databases">
        <authorList>
            <person name="de Groot N.N."/>
        </authorList>
    </citation>
    <scope>NUCLEOTIDE SEQUENCE [LARGE SCALE GENOMIC DNA]</scope>
    <source>
        <strain evidence="12 13">CGMCC 1.10457</strain>
    </source>
</reference>
<dbReference type="OrthoDB" id="31543at2157"/>
<evidence type="ECO:0000313" key="13">
    <source>
        <dbReference type="Proteomes" id="UP000199062"/>
    </source>
</evidence>
<keyword evidence="3" id="KW-1003">Cell membrane</keyword>
<dbReference type="SUPFAM" id="SSF82689">
    <property type="entry name" value="Mechanosensitive channel protein MscS (YggB), C-terminal domain"/>
    <property type="match status" value="1"/>
</dbReference>
<keyword evidence="6 8" id="KW-0472">Membrane</keyword>
<feature type="domain" description="Mechanosensitive ion channel MscS" evidence="9">
    <location>
        <begin position="237"/>
        <end position="302"/>
    </location>
</feature>
<evidence type="ECO:0000256" key="3">
    <source>
        <dbReference type="ARBA" id="ARBA00022475"/>
    </source>
</evidence>
<dbReference type="RefSeq" id="WP_089815038.1">
    <property type="nucleotide sequence ID" value="NZ_FOZK01000001.1"/>
</dbReference>
<comment type="subcellular location">
    <subcellularLocation>
        <location evidence="1">Cell membrane</location>
        <topology evidence="1">Multi-pass membrane protein</topology>
    </subcellularLocation>
</comment>
<dbReference type="Proteomes" id="UP000199062">
    <property type="component" value="Unassembled WGS sequence"/>
</dbReference>
<feature type="domain" description="Mechanosensitive ion channel transmembrane helices 2/3" evidence="11">
    <location>
        <begin position="197"/>
        <end position="233"/>
    </location>
</feature>
<dbReference type="InterPro" id="IPR045275">
    <property type="entry name" value="MscS_archaea/bacteria_type"/>
</dbReference>
<dbReference type="Gene3D" id="1.10.287.1260">
    <property type="match status" value="1"/>
</dbReference>
<feature type="transmembrane region" description="Helical" evidence="8">
    <location>
        <begin position="223"/>
        <end position="248"/>
    </location>
</feature>
<feature type="region of interest" description="Disordered" evidence="7">
    <location>
        <begin position="402"/>
        <end position="443"/>
    </location>
</feature>
<organism evidence="12 13">
    <name type="scientific">Halomicrobium zhouii</name>
    <dbReference type="NCBI Taxonomy" id="767519"/>
    <lineage>
        <taxon>Archaea</taxon>
        <taxon>Methanobacteriati</taxon>
        <taxon>Methanobacteriota</taxon>
        <taxon>Stenosarchaea group</taxon>
        <taxon>Halobacteria</taxon>
        <taxon>Halobacteriales</taxon>
        <taxon>Haloarculaceae</taxon>
        <taxon>Halomicrobium</taxon>
    </lineage>
</organism>
<dbReference type="SUPFAM" id="SSF50182">
    <property type="entry name" value="Sm-like ribonucleoproteins"/>
    <property type="match status" value="1"/>
</dbReference>
<feature type="transmembrane region" description="Helical" evidence="8">
    <location>
        <begin position="152"/>
        <end position="169"/>
    </location>
</feature>
<dbReference type="Gene3D" id="2.30.30.60">
    <property type="match status" value="1"/>
</dbReference>
<dbReference type="PANTHER" id="PTHR30221">
    <property type="entry name" value="SMALL-CONDUCTANCE MECHANOSENSITIVE CHANNEL"/>
    <property type="match status" value="1"/>
</dbReference>
<comment type="similarity">
    <text evidence="2">Belongs to the MscS (TC 1.A.23) family.</text>
</comment>
<keyword evidence="5 8" id="KW-1133">Transmembrane helix</keyword>
<dbReference type="AlphaFoldDB" id="A0A1I6KR01"/>
<dbReference type="GO" id="GO:0008381">
    <property type="term" value="F:mechanosensitive monoatomic ion channel activity"/>
    <property type="evidence" value="ECO:0007669"/>
    <property type="project" value="InterPro"/>
</dbReference>
<feature type="transmembrane region" description="Helical" evidence="8">
    <location>
        <begin position="190"/>
        <end position="211"/>
    </location>
</feature>
<protein>
    <submittedName>
        <fullName evidence="12">Small-conductance mechanosensitive channel</fullName>
    </submittedName>
</protein>
<evidence type="ECO:0000259" key="9">
    <source>
        <dbReference type="Pfam" id="PF00924"/>
    </source>
</evidence>
<feature type="compositionally biased region" description="Polar residues" evidence="7">
    <location>
        <begin position="1"/>
        <end position="26"/>
    </location>
</feature>
<evidence type="ECO:0000256" key="2">
    <source>
        <dbReference type="ARBA" id="ARBA00008017"/>
    </source>
</evidence>
<evidence type="ECO:0000256" key="4">
    <source>
        <dbReference type="ARBA" id="ARBA00022692"/>
    </source>
</evidence>
<feature type="domain" description="Mechanosensitive ion channel MscS C-terminal" evidence="10">
    <location>
        <begin position="309"/>
        <end position="393"/>
    </location>
</feature>
<evidence type="ECO:0000256" key="8">
    <source>
        <dbReference type="SAM" id="Phobius"/>
    </source>
</evidence>
<keyword evidence="4 8" id="KW-0812">Transmembrane</keyword>
<evidence type="ECO:0000256" key="7">
    <source>
        <dbReference type="SAM" id="MobiDB-lite"/>
    </source>
</evidence>
<dbReference type="PANTHER" id="PTHR30221:SF20">
    <property type="entry name" value="SMALL-CONDUCTANCE MECHANOSENSITIVE CHANNEL"/>
    <property type="match status" value="1"/>
</dbReference>
<evidence type="ECO:0000256" key="6">
    <source>
        <dbReference type="ARBA" id="ARBA00023136"/>
    </source>
</evidence>
<dbReference type="Pfam" id="PF00924">
    <property type="entry name" value="MS_channel_2nd"/>
    <property type="match status" value="1"/>
</dbReference>
<dbReference type="InterPro" id="IPR011066">
    <property type="entry name" value="MscS_channel_C_sf"/>
</dbReference>
<dbReference type="InterPro" id="IPR010920">
    <property type="entry name" value="LSM_dom_sf"/>
</dbReference>
<proteinExistence type="inferred from homology"/>
<dbReference type="GO" id="GO:0005886">
    <property type="term" value="C:plasma membrane"/>
    <property type="evidence" value="ECO:0007669"/>
    <property type="project" value="UniProtKB-SubCell"/>
</dbReference>
<feature type="region of interest" description="Disordered" evidence="7">
    <location>
        <begin position="1"/>
        <end position="27"/>
    </location>
</feature>
<evidence type="ECO:0000313" key="12">
    <source>
        <dbReference type="EMBL" id="SFR93611.1"/>
    </source>
</evidence>
<dbReference type="STRING" id="767519.SAMN05216559_1333"/>